<dbReference type="InterPro" id="IPR012971">
    <property type="entry name" value="NOG2_N_dom"/>
</dbReference>
<keyword evidence="6 7" id="KW-0539">Nucleus</keyword>
<dbReference type="PROSITE" id="PS51721">
    <property type="entry name" value="G_CP"/>
    <property type="match status" value="1"/>
</dbReference>
<comment type="similarity">
    <text evidence="7">Belongs to the TRAFAC class YlqF/YawG GTPase family. NOG2 subfamily.</text>
</comment>
<dbReference type="Pfam" id="PF01926">
    <property type="entry name" value="MMR_HSR1"/>
    <property type="match status" value="1"/>
</dbReference>
<dbReference type="InterPro" id="IPR050755">
    <property type="entry name" value="TRAFAC_YlqF/YawG_RiboMat"/>
</dbReference>
<dbReference type="CDD" id="cd01858">
    <property type="entry name" value="NGP_1"/>
    <property type="match status" value="1"/>
</dbReference>
<dbReference type="EMBL" id="CAJVPI010000731">
    <property type="protein sequence ID" value="CAG8567049.1"/>
    <property type="molecule type" value="Genomic_DNA"/>
</dbReference>
<dbReference type="Pfam" id="PF08153">
    <property type="entry name" value="NGP1NT"/>
    <property type="match status" value="1"/>
</dbReference>
<evidence type="ECO:0000256" key="4">
    <source>
        <dbReference type="ARBA" id="ARBA00022741"/>
    </source>
</evidence>
<evidence type="ECO:0000256" key="1">
    <source>
        <dbReference type="ARBA" id="ARBA00003892"/>
    </source>
</evidence>
<dbReference type="Gene3D" id="3.40.50.300">
    <property type="entry name" value="P-loop containing nucleotide triphosphate hydrolases"/>
    <property type="match status" value="1"/>
</dbReference>
<feature type="region of interest" description="Disordered" evidence="8">
    <location>
        <begin position="1"/>
        <end position="24"/>
    </location>
</feature>
<dbReference type="SUPFAM" id="SSF52540">
    <property type="entry name" value="P-loop containing nucleoside triphosphate hydrolases"/>
    <property type="match status" value="1"/>
</dbReference>
<dbReference type="InterPro" id="IPR030378">
    <property type="entry name" value="G_CP_dom"/>
</dbReference>
<reference evidence="10" key="1">
    <citation type="submission" date="2021-06" db="EMBL/GenBank/DDBJ databases">
        <authorList>
            <person name="Kallberg Y."/>
            <person name="Tangrot J."/>
            <person name="Rosling A."/>
        </authorList>
    </citation>
    <scope>NUCLEOTIDE SEQUENCE</scope>
    <source>
        <strain evidence="10">BR232B</strain>
    </source>
</reference>
<evidence type="ECO:0000313" key="11">
    <source>
        <dbReference type="Proteomes" id="UP000789739"/>
    </source>
</evidence>
<accession>A0A9N9FXI4</accession>
<evidence type="ECO:0000256" key="3">
    <source>
        <dbReference type="ARBA" id="ARBA00022127"/>
    </source>
</evidence>
<comment type="caution">
    <text evidence="10">The sequence shown here is derived from an EMBL/GenBank/DDBJ whole genome shotgun (WGS) entry which is preliminary data.</text>
</comment>
<keyword evidence="11" id="KW-1185">Reference proteome</keyword>
<dbReference type="Proteomes" id="UP000789739">
    <property type="component" value="Unassembled WGS sequence"/>
</dbReference>
<comment type="subcellular location">
    <subcellularLocation>
        <location evidence="2 7">Nucleus</location>
        <location evidence="2 7">Nucleolus</location>
    </subcellularLocation>
</comment>
<proteinExistence type="inferred from homology"/>
<gene>
    <name evidence="10" type="ORF">PBRASI_LOCUS5899</name>
</gene>
<dbReference type="InterPro" id="IPR023179">
    <property type="entry name" value="GTP-bd_ortho_bundle_sf"/>
</dbReference>
<dbReference type="InterPro" id="IPR024929">
    <property type="entry name" value="GNL2_CP_dom"/>
</dbReference>
<sequence length="595" mass="67642">MGKAKKEKNRIVRQQANNPGSTVAGNLRVKGENFYRDAKKVKYINMLRGGRPVRDSKGKVIKAAPYQSKIAPRARVQPDRRWFGNTRVIGQKELQDFRESLGSKVHDSYQVLLRQNKLPMSLLNDAAKVSRMHMLETETFADTFGPKAQRKRPKITVGSLLDLVSVTEDSLENYNEKNDPSLLSNTVTDWIEEARHSLFSKGKSKRIWNELYKVIDSSDVVIHVLDSRDPLGTRCKSVEEYLKKEAPHKHLAYLLNKCDLVPTWVTARWVAHLSQTVPTLAFHASINNSFGKGSLIQLLRQFAGLHSDKKQISVGFIGYPNTGKSSIINTLRNEKVCNVAPLPGETKVWQYITLTKRIYLIDCPGIVPPSSDDTETDIVLKGVIRVENLKVPEEHIPEILRRVRKEYLQRTYELRDWTDYIDFLTQVAKRTGKLLKKGEPDLGTVAKMILNDWLRGKIPYYIPPPESASERVDKNKESDDEEDEVKVITNMIKPHMAILEKVQRFGVCLDSNDSFSGVSEVASIGVEQNFKNIRVTTEFLPDDLGTYEAKNSNYGKQYEDDIIEENITDDATDEEESQADWNEVFESVVGETVSE</sequence>
<keyword evidence="5 7" id="KW-0342">GTP-binding</keyword>
<dbReference type="GO" id="GO:0005525">
    <property type="term" value="F:GTP binding"/>
    <property type="evidence" value="ECO:0007669"/>
    <property type="project" value="UniProtKB-KW"/>
</dbReference>
<name>A0A9N9FXI4_9GLOM</name>
<feature type="domain" description="CP-type G" evidence="9">
    <location>
        <begin position="208"/>
        <end position="369"/>
    </location>
</feature>
<dbReference type="PRINTS" id="PR00326">
    <property type="entry name" value="GTP1OBG"/>
</dbReference>
<comment type="function">
    <text evidence="1 7">GTPase that associates with pre-60S ribosomal subunits in the nucleolus and is required for their nuclear export and maturation.</text>
</comment>
<dbReference type="Gene3D" id="1.10.1580.10">
    <property type="match status" value="1"/>
</dbReference>
<evidence type="ECO:0000313" key="10">
    <source>
        <dbReference type="EMBL" id="CAG8567049.1"/>
    </source>
</evidence>
<dbReference type="AlphaFoldDB" id="A0A9N9FXI4"/>
<keyword evidence="4 7" id="KW-0547">Nucleotide-binding</keyword>
<evidence type="ECO:0000256" key="5">
    <source>
        <dbReference type="ARBA" id="ARBA00023134"/>
    </source>
</evidence>
<dbReference type="FunFam" id="3.40.50.300:FF:000559">
    <property type="entry name" value="Nuclear/nucleolar GTPase 2"/>
    <property type="match status" value="1"/>
</dbReference>
<evidence type="ECO:0000256" key="6">
    <source>
        <dbReference type="ARBA" id="ARBA00023242"/>
    </source>
</evidence>
<evidence type="ECO:0000256" key="2">
    <source>
        <dbReference type="ARBA" id="ARBA00004604"/>
    </source>
</evidence>
<dbReference type="PANTHER" id="PTHR11089:SF9">
    <property type="entry name" value="NUCLEOLAR GTP-BINDING PROTEIN 2"/>
    <property type="match status" value="1"/>
</dbReference>
<feature type="compositionally biased region" description="Polar residues" evidence="8">
    <location>
        <begin position="12"/>
        <end position="24"/>
    </location>
</feature>
<dbReference type="OrthoDB" id="444945at2759"/>
<dbReference type="GO" id="GO:0005730">
    <property type="term" value="C:nucleolus"/>
    <property type="evidence" value="ECO:0007669"/>
    <property type="project" value="UniProtKB-SubCell"/>
</dbReference>
<evidence type="ECO:0000256" key="8">
    <source>
        <dbReference type="SAM" id="MobiDB-lite"/>
    </source>
</evidence>
<dbReference type="PANTHER" id="PTHR11089">
    <property type="entry name" value="GTP-BINDING PROTEIN-RELATED"/>
    <property type="match status" value="1"/>
</dbReference>
<dbReference type="InterPro" id="IPR027417">
    <property type="entry name" value="P-loop_NTPase"/>
</dbReference>
<dbReference type="InterPro" id="IPR006073">
    <property type="entry name" value="GTP-bd"/>
</dbReference>
<evidence type="ECO:0000259" key="9">
    <source>
        <dbReference type="PROSITE" id="PS51721"/>
    </source>
</evidence>
<evidence type="ECO:0000256" key="7">
    <source>
        <dbReference type="RuleBase" id="RU364023"/>
    </source>
</evidence>
<protein>
    <recommendedName>
        <fullName evidence="3 7">Nucleolar GTP-binding protein 2</fullName>
    </recommendedName>
</protein>
<organism evidence="10 11">
    <name type="scientific">Paraglomus brasilianum</name>
    <dbReference type="NCBI Taxonomy" id="144538"/>
    <lineage>
        <taxon>Eukaryota</taxon>
        <taxon>Fungi</taxon>
        <taxon>Fungi incertae sedis</taxon>
        <taxon>Mucoromycota</taxon>
        <taxon>Glomeromycotina</taxon>
        <taxon>Glomeromycetes</taxon>
        <taxon>Paraglomerales</taxon>
        <taxon>Paraglomeraceae</taxon>
        <taxon>Paraglomus</taxon>
    </lineage>
</organism>
<dbReference type="FunFam" id="1.10.1580.10:FF:000001">
    <property type="entry name" value="Nucleolar GTP-binding protein 2"/>
    <property type="match status" value="1"/>
</dbReference>